<dbReference type="Proteomes" id="UP001469553">
    <property type="component" value="Unassembled WGS sequence"/>
</dbReference>
<evidence type="ECO:0000313" key="2">
    <source>
        <dbReference type="Proteomes" id="UP001469553"/>
    </source>
</evidence>
<organism evidence="1 2">
    <name type="scientific">Ameca splendens</name>
    <dbReference type="NCBI Taxonomy" id="208324"/>
    <lineage>
        <taxon>Eukaryota</taxon>
        <taxon>Metazoa</taxon>
        <taxon>Chordata</taxon>
        <taxon>Craniata</taxon>
        <taxon>Vertebrata</taxon>
        <taxon>Euteleostomi</taxon>
        <taxon>Actinopterygii</taxon>
        <taxon>Neopterygii</taxon>
        <taxon>Teleostei</taxon>
        <taxon>Neoteleostei</taxon>
        <taxon>Acanthomorphata</taxon>
        <taxon>Ovalentaria</taxon>
        <taxon>Atherinomorphae</taxon>
        <taxon>Cyprinodontiformes</taxon>
        <taxon>Goodeidae</taxon>
        <taxon>Ameca</taxon>
    </lineage>
</organism>
<comment type="caution">
    <text evidence="1">The sequence shown here is derived from an EMBL/GenBank/DDBJ whole genome shotgun (WGS) entry which is preliminary data.</text>
</comment>
<gene>
    <name evidence="1" type="ORF">AMECASPLE_038869</name>
</gene>
<sequence>MPDFALSIVLLVWIFDFWRKFSYFCGLRSKIPVTLSGQRPAGSFLSNRHPNLGISVTCSASNASTSILNSSSSLTVLSSLNRETSVPYTHTPNPSTPSGG</sequence>
<evidence type="ECO:0000313" key="1">
    <source>
        <dbReference type="EMBL" id="MEQ2309453.1"/>
    </source>
</evidence>
<keyword evidence="2" id="KW-1185">Reference proteome</keyword>
<evidence type="ECO:0008006" key="3">
    <source>
        <dbReference type="Google" id="ProtNLM"/>
    </source>
</evidence>
<reference evidence="1 2" key="1">
    <citation type="submission" date="2021-06" db="EMBL/GenBank/DDBJ databases">
        <authorList>
            <person name="Palmer J.M."/>
        </authorList>
    </citation>
    <scope>NUCLEOTIDE SEQUENCE [LARGE SCALE GENOMIC DNA]</scope>
    <source>
        <strain evidence="1 2">AS_MEX2019</strain>
        <tissue evidence="1">Muscle</tissue>
    </source>
</reference>
<proteinExistence type="predicted"/>
<protein>
    <recommendedName>
        <fullName evidence="3">Secreted protein</fullName>
    </recommendedName>
</protein>
<dbReference type="EMBL" id="JAHRIP010073335">
    <property type="protein sequence ID" value="MEQ2309453.1"/>
    <property type="molecule type" value="Genomic_DNA"/>
</dbReference>
<accession>A0ABV0ZVZ3</accession>
<name>A0ABV0ZVZ3_9TELE</name>